<keyword evidence="1" id="KW-0472">Membrane</keyword>
<sequence length="112" mass="12930">MHIIVSLFKWLFTLHQLVWFLAGGLMFSSMTYFHMKLKQDNKANKLNFAFIVLSACTFAFTILWTYDSYIENEVRAANMGLLVFGGLAVIFAILAYRFTQKNMESKVEVKGQ</sequence>
<evidence type="ECO:0000313" key="3">
    <source>
        <dbReference type="Proteomes" id="UP000216024"/>
    </source>
</evidence>
<dbReference type="OrthoDB" id="9598813at2"/>
<feature type="transmembrane region" description="Helical" evidence="1">
    <location>
        <begin position="76"/>
        <end position="96"/>
    </location>
</feature>
<comment type="caution">
    <text evidence="2">The sequence shown here is derived from an EMBL/GenBank/DDBJ whole genome shotgun (WGS) entry which is preliminary data.</text>
</comment>
<keyword evidence="1" id="KW-1133">Transmembrane helix</keyword>
<dbReference type="EMBL" id="NIBG01000048">
    <property type="protein sequence ID" value="PAB55690.1"/>
    <property type="molecule type" value="Genomic_DNA"/>
</dbReference>
<keyword evidence="1" id="KW-0812">Transmembrane</keyword>
<dbReference type="RefSeq" id="WP_095136310.1">
    <property type="nucleotide sequence ID" value="NZ_NIBG01000048.1"/>
</dbReference>
<keyword evidence="3" id="KW-1185">Reference proteome</keyword>
<dbReference type="AlphaFoldDB" id="A0A267MA46"/>
<dbReference type="Proteomes" id="UP000216024">
    <property type="component" value="Unassembled WGS sequence"/>
</dbReference>
<accession>A0A267MA46</accession>
<gene>
    <name evidence="2" type="ORF">CCE28_21640</name>
</gene>
<feature type="transmembrane region" description="Helical" evidence="1">
    <location>
        <begin position="46"/>
        <end position="64"/>
    </location>
</feature>
<protein>
    <submittedName>
        <fullName evidence="2">Uncharacterized protein</fullName>
    </submittedName>
</protein>
<proteinExistence type="predicted"/>
<organism evidence="2 3">
    <name type="scientific">Anaeromicrobium sediminis</name>
    <dbReference type="NCBI Taxonomy" id="1478221"/>
    <lineage>
        <taxon>Bacteria</taxon>
        <taxon>Bacillati</taxon>
        <taxon>Bacillota</taxon>
        <taxon>Clostridia</taxon>
        <taxon>Peptostreptococcales</taxon>
        <taxon>Thermotaleaceae</taxon>
        <taxon>Anaeromicrobium</taxon>
    </lineage>
</organism>
<evidence type="ECO:0000313" key="2">
    <source>
        <dbReference type="EMBL" id="PAB55690.1"/>
    </source>
</evidence>
<reference evidence="2 3" key="1">
    <citation type="submission" date="2017-06" db="EMBL/GenBank/DDBJ databases">
        <title>Draft genome sequence of anaerobic fermentative bacterium Anaeromicrobium sediminis DY2726D isolated from West Pacific Ocean sediments.</title>
        <authorList>
            <person name="Zeng X."/>
        </authorList>
    </citation>
    <scope>NUCLEOTIDE SEQUENCE [LARGE SCALE GENOMIC DNA]</scope>
    <source>
        <strain evidence="2 3">DY2726D</strain>
    </source>
</reference>
<name>A0A267MA46_9FIRM</name>
<feature type="transmembrane region" description="Helical" evidence="1">
    <location>
        <begin position="17"/>
        <end position="34"/>
    </location>
</feature>
<evidence type="ECO:0000256" key="1">
    <source>
        <dbReference type="SAM" id="Phobius"/>
    </source>
</evidence>